<comment type="subcellular location">
    <subcellularLocation>
        <location evidence="1">Cell membrane</location>
        <topology evidence="1">Multi-pass membrane protein</topology>
    </subcellularLocation>
</comment>
<dbReference type="Proteomes" id="UP000031512">
    <property type="component" value="Unassembled WGS sequence"/>
</dbReference>
<evidence type="ECO:0000256" key="3">
    <source>
        <dbReference type="ARBA" id="ARBA00022692"/>
    </source>
</evidence>
<dbReference type="STRING" id="1537102.L1LAS7"/>
<feature type="transmembrane region" description="Helical" evidence="6">
    <location>
        <begin position="378"/>
        <end position="400"/>
    </location>
</feature>
<dbReference type="PANTHER" id="PTHR23503">
    <property type="entry name" value="SOLUTE CARRIER FAMILY 2"/>
    <property type="match status" value="1"/>
</dbReference>
<keyword evidence="8" id="KW-0560">Oxidoreductase</keyword>
<keyword evidence="2" id="KW-0813">Transport</keyword>
<keyword evidence="4 6" id="KW-1133">Transmembrane helix</keyword>
<keyword evidence="5 6" id="KW-0472">Membrane</keyword>
<dbReference type="Pfam" id="PF00083">
    <property type="entry name" value="Sugar_tr"/>
    <property type="match status" value="1"/>
</dbReference>
<evidence type="ECO:0000313" key="8">
    <source>
        <dbReference type="EMBL" id="EKX72385.1"/>
    </source>
</evidence>
<dbReference type="GO" id="GO:0015149">
    <property type="term" value="F:hexose transmembrane transporter activity"/>
    <property type="evidence" value="ECO:0007669"/>
    <property type="project" value="TreeGrafter"/>
</dbReference>
<evidence type="ECO:0000256" key="2">
    <source>
        <dbReference type="ARBA" id="ARBA00022448"/>
    </source>
</evidence>
<gene>
    <name evidence="8" type="ORF">BEWA_048520</name>
</gene>
<feature type="transmembrane region" description="Helical" evidence="6">
    <location>
        <begin position="146"/>
        <end position="167"/>
    </location>
</feature>
<dbReference type="InterPro" id="IPR045263">
    <property type="entry name" value="GLUT"/>
</dbReference>
<dbReference type="KEGG" id="beq:BEWA_048520"/>
<dbReference type="VEuPathDB" id="PiroplasmaDB:BEWA_048520"/>
<dbReference type="RefSeq" id="XP_004831837.1">
    <property type="nucleotide sequence ID" value="XM_004831780.1"/>
</dbReference>
<dbReference type="AlphaFoldDB" id="L1LAS7"/>
<dbReference type="InterPro" id="IPR036259">
    <property type="entry name" value="MFS_trans_sf"/>
</dbReference>
<dbReference type="GeneID" id="15804073"/>
<dbReference type="PROSITE" id="PS00216">
    <property type="entry name" value="SUGAR_TRANSPORT_1"/>
    <property type="match status" value="1"/>
</dbReference>
<sequence>MGWVVRPQFMVGMAIASLAALSFGFATANLNICKDFIIVDMGWCKGEGVIYDCPRSRILAGVANGSVFAGAALGSIIMNFVSHYGRRINIIAISWLYILGSTLAATAFQFTTLVIGRLTCGIAIGLSGVVPMFITEICPSESRGFFGIFYPAFITFGQFASCAFQLLHGRVVCADGEPQNVFHLLFQDKFLWRFCQMFPAIFSVISLILLYFFFTTDTPYELVERGKTEEAKAVIEKLHGMLRTDEIYEEIDKDQEIAKATPNIPFMHAINNKTYRRAIINGIILAIFQHLTGIAILTSNTAKIFLLMLGRTYTAVVLSCSITLLNVIVTIALFPFIEKFGRKTFLVTSICIFTTFSTITTFSKFIGGDEDWVKWVSVGGSVGFVIGFSMGMGGVFWLYVSEMYGSEYKNGAYSMTVLANWTTASLVLTASEPLLSYSESLVNFMIFAFSVMNLFHVVFFIKETKGVPLGKAYN</sequence>
<dbReference type="EMBL" id="ACOU01000007">
    <property type="protein sequence ID" value="EKX72385.1"/>
    <property type="molecule type" value="Genomic_DNA"/>
</dbReference>
<comment type="caution">
    <text evidence="8">The sequence shown here is derived from an EMBL/GenBank/DDBJ whole genome shotgun (WGS) entry which is preliminary data.</text>
</comment>
<evidence type="ECO:0000256" key="6">
    <source>
        <dbReference type="SAM" id="Phobius"/>
    </source>
</evidence>
<feature type="transmembrane region" description="Helical" evidence="6">
    <location>
        <begin position="344"/>
        <end position="366"/>
    </location>
</feature>
<dbReference type="OrthoDB" id="6612291at2759"/>
<dbReference type="PANTHER" id="PTHR23503:SF8">
    <property type="entry name" value="FACILITATED GLUCOSE TRANSPORTER PROTEIN 1"/>
    <property type="match status" value="1"/>
</dbReference>
<name>L1LAS7_THEEQ</name>
<evidence type="ECO:0000256" key="4">
    <source>
        <dbReference type="ARBA" id="ARBA00022989"/>
    </source>
</evidence>
<dbReference type="InterPro" id="IPR020846">
    <property type="entry name" value="MFS_dom"/>
</dbReference>
<feature type="transmembrane region" description="Helical" evidence="6">
    <location>
        <begin position="316"/>
        <end position="337"/>
    </location>
</feature>
<reference evidence="8 9" key="1">
    <citation type="journal article" date="2012" name="BMC Genomics">
        <title>Comparative genomic analysis and phylogenetic position of Theileria equi.</title>
        <authorList>
            <person name="Kappmeyer L.S."/>
            <person name="Thiagarajan M."/>
            <person name="Herndon D.R."/>
            <person name="Ramsay J.D."/>
            <person name="Caler E."/>
            <person name="Djikeng A."/>
            <person name="Gillespie J.J."/>
            <person name="Lau A.O."/>
            <person name="Roalson E.H."/>
            <person name="Silva J.C."/>
            <person name="Silva M.G."/>
            <person name="Suarez C.E."/>
            <person name="Ueti M.W."/>
            <person name="Nene V.M."/>
            <person name="Mealey R.H."/>
            <person name="Knowles D.P."/>
            <person name="Brayton K.A."/>
        </authorList>
    </citation>
    <scope>NUCLEOTIDE SEQUENCE [LARGE SCALE GENOMIC DNA]</scope>
    <source>
        <strain evidence="8 9">WA</strain>
    </source>
</reference>
<evidence type="ECO:0000259" key="7">
    <source>
        <dbReference type="PROSITE" id="PS50850"/>
    </source>
</evidence>
<feature type="transmembrane region" description="Helical" evidence="6">
    <location>
        <begin position="190"/>
        <end position="214"/>
    </location>
</feature>
<dbReference type="InterPro" id="IPR005829">
    <property type="entry name" value="Sugar_transporter_CS"/>
</dbReference>
<dbReference type="EC" id="1.3.1.74" evidence="8"/>
<feature type="transmembrane region" description="Helical" evidence="6">
    <location>
        <begin position="442"/>
        <end position="461"/>
    </location>
</feature>
<feature type="transmembrane region" description="Helical" evidence="6">
    <location>
        <begin position="114"/>
        <end position="134"/>
    </location>
</feature>
<dbReference type="GO" id="GO:0032440">
    <property type="term" value="F:2-alkenal reductase [NAD(P)H] activity"/>
    <property type="evidence" value="ECO:0007669"/>
    <property type="project" value="UniProtKB-EC"/>
</dbReference>
<evidence type="ECO:0000256" key="5">
    <source>
        <dbReference type="ARBA" id="ARBA00023136"/>
    </source>
</evidence>
<keyword evidence="9" id="KW-1185">Reference proteome</keyword>
<feature type="transmembrane region" description="Helical" evidence="6">
    <location>
        <begin position="278"/>
        <end position="296"/>
    </location>
</feature>
<dbReference type="GO" id="GO:0005886">
    <property type="term" value="C:plasma membrane"/>
    <property type="evidence" value="ECO:0007669"/>
    <property type="project" value="UniProtKB-SubCell"/>
</dbReference>
<dbReference type="SUPFAM" id="SSF103473">
    <property type="entry name" value="MFS general substrate transporter"/>
    <property type="match status" value="1"/>
</dbReference>
<evidence type="ECO:0000256" key="1">
    <source>
        <dbReference type="ARBA" id="ARBA00004651"/>
    </source>
</evidence>
<dbReference type="eggNOG" id="KOG0569">
    <property type="taxonomic scope" value="Eukaryota"/>
</dbReference>
<protein>
    <submittedName>
        <fullName evidence="8">Hexose transporter, putative</fullName>
        <ecNumber evidence="8">1.3.1.74</ecNumber>
    </submittedName>
</protein>
<dbReference type="PROSITE" id="PS50850">
    <property type="entry name" value="MFS"/>
    <property type="match status" value="1"/>
</dbReference>
<dbReference type="InterPro" id="IPR005828">
    <property type="entry name" value="MFS_sugar_transport-like"/>
</dbReference>
<evidence type="ECO:0000313" key="9">
    <source>
        <dbReference type="Proteomes" id="UP000031512"/>
    </source>
</evidence>
<accession>L1LAS7</accession>
<feature type="transmembrane region" description="Helical" evidence="6">
    <location>
        <begin position="88"/>
        <end position="108"/>
    </location>
</feature>
<feature type="transmembrane region" description="Helical" evidence="6">
    <location>
        <begin position="412"/>
        <end position="430"/>
    </location>
</feature>
<dbReference type="Gene3D" id="1.20.1250.20">
    <property type="entry name" value="MFS general substrate transporter like domains"/>
    <property type="match status" value="1"/>
</dbReference>
<keyword evidence="3 6" id="KW-0812">Transmembrane</keyword>
<feature type="domain" description="Major facilitator superfamily (MFS) profile" evidence="7">
    <location>
        <begin position="12"/>
        <end position="465"/>
    </location>
</feature>
<proteinExistence type="predicted"/>
<organism evidence="8 9">
    <name type="scientific">Theileria equi strain WA</name>
    <dbReference type="NCBI Taxonomy" id="1537102"/>
    <lineage>
        <taxon>Eukaryota</taxon>
        <taxon>Sar</taxon>
        <taxon>Alveolata</taxon>
        <taxon>Apicomplexa</taxon>
        <taxon>Aconoidasida</taxon>
        <taxon>Piroplasmida</taxon>
        <taxon>Theileriidae</taxon>
        <taxon>Theileria</taxon>
    </lineage>
</organism>